<proteinExistence type="predicted"/>
<accession>A0A4D9D600</accession>
<dbReference type="OrthoDB" id="10288368at2759"/>
<sequence length="114" mass="12303">MALPCTTECCAPCCGMFSIIGFLFLIILGIIVDKQPIFVHGVTEPHRSAVACYGGAGIYAGTLALCVVAWMYDKKKKEHRAATAGLLKEEEHVSLNIQRPGSYDVGTEMTRVPA</sequence>
<keyword evidence="7" id="KW-1185">Reference proteome</keyword>
<evidence type="ECO:0000256" key="1">
    <source>
        <dbReference type="ARBA" id="ARBA00004370"/>
    </source>
</evidence>
<dbReference type="InterPro" id="IPR056552">
    <property type="entry name" value="Ribonucl_Kappa"/>
</dbReference>
<evidence type="ECO:0000256" key="5">
    <source>
        <dbReference type="SAM" id="Phobius"/>
    </source>
</evidence>
<evidence type="ECO:0000313" key="7">
    <source>
        <dbReference type="Proteomes" id="UP000355283"/>
    </source>
</evidence>
<keyword evidence="2 5" id="KW-0812">Transmembrane</keyword>
<reference evidence="6 7" key="1">
    <citation type="submission" date="2019-01" db="EMBL/GenBank/DDBJ databases">
        <title>Nuclear Genome Assembly of the Microalgal Biofuel strain Nannochloropsis salina CCMP1776.</title>
        <authorList>
            <person name="Hovde B."/>
        </authorList>
    </citation>
    <scope>NUCLEOTIDE SEQUENCE [LARGE SCALE GENOMIC DNA]</scope>
    <source>
        <strain evidence="6 7">CCMP1776</strain>
    </source>
</reference>
<gene>
    <name evidence="6" type="ORF">NSK_003917</name>
</gene>
<evidence type="ECO:0000256" key="3">
    <source>
        <dbReference type="ARBA" id="ARBA00022989"/>
    </source>
</evidence>
<evidence type="ECO:0000313" key="6">
    <source>
        <dbReference type="EMBL" id="TFJ84885.1"/>
    </source>
</evidence>
<keyword evidence="3 5" id="KW-1133">Transmembrane helix</keyword>
<evidence type="ECO:0000256" key="2">
    <source>
        <dbReference type="ARBA" id="ARBA00022692"/>
    </source>
</evidence>
<feature type="transmembrane region" description="Helical" evidence="5">
    <location>
        <begin position="52"/>
        <end position="72"/>
    </location>
</feature>
<dbReference type="GO" id="GO:0016020">
    <property type="term" value="C:membrane"/>
    <property type="evidence" value="ECO:0007669"/>
    <property type="project" value="UniProtKB-SubCell"/>
</dbReference>
<dbReference type="Pfam" id="PF23489">
    <property type="entry name" value="V-ATPase_su_f"/>
    <property type="match status" value="1"/>
</dbReference>
<dbReference type="AlphaFoldDB" id="A0A4D9D600"/>
<name>A0A4D9D600_9STRA</name>
<evidence type="ECO:0000256" key="4">
    <source>
        <dbReference type="ARBA" id="ARBA00023136"/>
    </source>
</evidence>
<protein>
    <submittedName>
        <fullName evidence="6">Uncharacterized protein</fullName>
    </submittedName>
</protein>
<comment type="caution">
    <text evidence="6">The sequence shown here is derived from an EMBL/GenBank/DDBJ whole genome shotgun (WGS) entry which is preliminary data.</text>
</comment>
<comment type="subcellular location">
    <subcellularLocation>
        <location evidence="1">Membrane</location>
    </subcellularLocation>
</comment>
<organism evidence="6 7">
    <name type="scientific">Nannochloropsis salina CCMP1776</name>
    <dbReference type="NCBI Taxonomy" id="1027361"/>
    <lineage>
        <taxon>Eukaryota</taxon>
        <taxon>Sar</taxon>
        <taxon>Stramenopiles</taxon>
        <taxon>Ochrophyta</taxon>
        <taxon>Eustigmatophyceae</taxon>
        <taxon>Eustigmatales</taxon>
        <taxon>Monodopsidaceae</taxon>
        <taxon>Microchloropsis</taxon>
        <taxon>Microchloropsis salina</taxon>
    </lineage>
</organism>
<dbReference type="EMBL" id="SDOX01000017">
    <property type="protein sequence ID" value="TFJ84885.1"/>
    <property type="molecule type" value="Genomic_DNA"/>
</dbReference>
<feature type="transmembrane region" description="Helical" evidence="5">
    <location>
        <begin position="12"/>
        <end position="32"/>
    </location>
</feature>
<keyword evidence="4 5" id="KW-0472">Membrane</keyword>
<dbReference type="Proteomes" id="UP000355283">
    <property type="component" value="Unassembled WGS sequence"/>
</dbReference>